<proteinExistence type="predicted"/>
<gene>
    <name evidence="1" type="ORF">DYU11_30305</name>
</gene>
<dbReference type="EMBL" id="QXED01000014">
    <property type="protein sequence ID" value="RIV18000.1"/>
    <property type="molecule type" value="Genomic_DNA"/>
</dbReference>
<organism evidence="1 2">
    <name type="scientific">Fibrisoma montanum</name>
    <dbReference type="NCBI Taxonomy" id="2305895"/>
    <lineage>
        <taxon>Bacteria</taxon>
        <taxon>Pseudomonadati</taxon>
        <taxon>Bacteroidota</taxon>
        <taxon>Cytophagia</taxon>
        <taxon>Cytophagales</taxon>
        <taxon>Spirosomataceae</taxon>
        <taxon>Fibrisoma</taxon>
    </lineage>
</organism>
<accession>A0A418LXR0</accession>
<name>A0A418LXR0_9BACT</name>
<dbReference type="OrthoDB" id="934157at2"/>
<dbReference type="Proteomes" id="UP000283523">
    <property type="component" value="Unassembled WGS sequence"/>
</dbReference>
<comment type="caution">
    <text evidence="1">The sequence shown here is derived from an EMBL/GenBank/DDBJ whole genome shotgun (WGS) entry which is preliminary data.</text>
</comment>
<dbReference type="AlphaFoldDB" id="A0A418LXR0"/>
<evidence type="ECO:0000313" key="1">
    <source>
        <dbReference type="EMBL" id="RIV18000.1"/>
    </source>
</evidence>
<reference evidence="1 2" key="1">
    <citation type="submission" date="2018-08" db="EMBL/GenBank/DDBJ databases">
        <title>Fibrisoma montanum sp. nov., isolated from Danxia mountain soil.</title>
        <authorList>
            <person name="Huang Y."/>
        </authorList>
    </citation>
    <scope>NUCLEOTIDE SEQUENCE [LARGE SCALE GENOMIC DNA]</scope>
    <source>
        <strain evidence="1 2">HYT19</strain>
    </source>
</reference>
<keyword evidence="2" id="KW-1185">Reference proteome</keyword>
<sequence>MPFKNLTIRYQTARSLPAPYAHFYTLSARTAFNDYLQVEFSITYLDRESVDEDELIAEGYTPNDDFSWSGRLGATWQQAVANLADRTALDPLVEDQLNEDEDFFEMKLETDAGVESGTPRQRDDWTYLAQELIQAAYEAGGREQAFELTFLDVSRESDLELFMRASFVERNVKIDLAQDRRKTSKTLPWSELQRIMGTVYKADYEAQEPLIQRPKRSGQWLNLGGVEWYDVSHEASIVSLFRKL</sequence>
<evidence type="ECO:0000313" key="2">
    <source>
        <dbReference type="Proteomes" id="UP000283523"/>
    </source>
</evidence>
<protein>
    <submittedName>
        <fullName evidence="1">Uncharacterized protein</fullName>
    </submittedName>
</protein>